<feature type="region of interest" description="Disordered" evidence="2">
    <location>
        <begin position="1"/>
        <end position="210"/>
    </location>
</feature>
<evidence type="ECO:0000313" key="4">
    <source>
        <dbReference type="EMBL" id="CAK9168078.1"/>
    </source>
</evidence>
<feature type="region of interest" description="Disordered" evidence="2">
    <location>
        <begin position="244"/>
        <end position="278"/>
    </location>
</feature>
<dbReference type="PANTHER" id="PTHR15921:SF3">
    <property type="entry name" value="PRE-MRNA CLEAVAGE COMPLEX 2 PROTEIN PCF11"/>
    <property type="match status" value="1"/>
</dbReference>
<proteinExistence type="predicted"/>
<evidence type="ECO:0000256" key="2">
    <source>
        <dbReference type="SAM" id="MobiDB-lite"/>
    </source>
</evidence>
<feature type="compositionally biased region" description="Low complexity" evidence="2">
    <location>
        <begin position="63"/>
        <end position="73"/>
    </location>
</feature>
<feature type="compositionally biased region" description="Pro residues" evidence="2">
    <location>
        <begin position="302"/>
        <end position="311"/>
    </location>
</feature>
<sequence>MGHSEGNTVSYKELSTPGNSVARTRIQSSKEPSYTGSLSFGLSTKAVSGSTGSLGQQRHSLGAASPSAQSSMHQPPPSPSFSGHYSDQIVHNLAERDHPLAQAPPNVDLRLTQSSGLNKGPNNPFSLDSLSMPHQSAHLSDSQKLLPQNLQTSSTTTTNLHPRHHIPFPQWLHPESKQSEPSEQTWKPPLPPTMGNSSADQSNPLGADASGQLSTSSLLAAVMNSGILGKSSITGSLPKLSLQDAGAMTSQAGVQPPLPSGPPPTHFTSSGPKFSPASLLNLPTHEKTEVSTVIPERKVELPPLPPGPPPSSLVGSASSQTSNVMTAASNPMSSLLNSLVSKGLISTSKTESTAIAPPQMPLPAQKPAIATTTSIPVSSVPVSSAVPLSSTLDELSFSTPAAQISSVLPQPTTEEIKNLIGFEFKSDIIRGSHPAVISELLDNLPYQCSICGLRLKCQERFDRHLEWHASKNPKLKSSSKPSRDWYVDSIEWVSGKAGMQSGVGSTGPLECSRKAVESIEEMAPADESLCLCVLCGELFEDFYSQERDEWMFKGAVYMAIPSRDCETGNSSDGAAQGPIVHAKCISESSVHDLGLADNIKMEMDA</sequence>
<dbReference type="InterPro" id="IPR045154">
    <property type="entry name" value="PCF11-like"/>
</dbReference>
<dbReference type="PROSITE" id="PS50157">
    <property type="entry name" value="ZINC_FINGER_C2H2_2"/>
    <property type="match status" value="1"/>
</dbReference>
<dbReference type="PANTHER" id="PTHR15921">
    <property type="entry name" value="PRE-MRNA CLEAVAGE COMPLEX II"/>
    <property type="match status" value="1"/>
</dbReference>
<gene>
    <name evidence="4" type="ORF">ILEXP_LOCUS37408</name>
</gene>
<evidence type="ECO:0000256" key="1">
    <source>
        <dbReference type="PROSITE-ProRule" id="PRU00042"/>
    </source>
</evidence>
<dbReference type="InterPro" id="IPR013087">
    <property type="entry name" value="Znf_C2H2_type"/>
</dbReference>
<reference evidence="4 5" key="1">
    <citation type="submission" date="2024-02" db="EMBL/GenBank/DDBJ databases">
        <authorList>
            <person name="Vignale AGUSTIN F."/>
            <person name="Sosa J E."/>
            <person name="Modenutti C."/>
        </authorList>
    </citation>
    <scope>NUCLEOTIDE SEQUENCE [LARGE SCALE GENOMIC DNA]</scope>
</reference>
<keyword evidence="1" id="KW-0479">Metal-binding</keyword>
<feature type="compositionally biased region" description="Pro residues" evidence="2">
    <location>
        <begin position="256"/>
        <end position="265"/>
    </location>
</feature>
<accession>A0ABC8TFP3</accession>
<organism evidence="4 5">
    <name type="scientific">Ilex paraguariensis</name>
    <name type="common">yerba mate</name>
    <dbReference type="NCBI Taxonomy" id="185542"/>
    <lineage>
        <taxon>Eukaryota</taxon>
        <taxon>Viridiplantae</taxon>
        <taxon>Streptophyta</taxon>
        <taxon>Embryophyta</taxon>
        <taxon>Tracheophyta</taxon>
        <taxon>Spermatophyta</taxon>
        <taxon>Magnoliopsida</taxon>
        <taxon>eudicotyledons</taxon>
        <taxon>Gunneridae</taxon>
        <taxon>Pentapetalae</taxon>
        <taxon>asterids</taxon>
        <taxon>campanulids</taxon>
        <taxon>Aquifoliales</taxon>
        <taxon>Aquifoliaceae</taxon>
        <taxon>Ilex</taxon>
    </lineage>
</organism>
<dbReference type="AlphaFoldDB" id="A0ABC8TFP3"/>
<feature type="compositionally biased region" description="Polar residues" evidence="2">
    <location>
        <begin position="16"/>
        <end position="59"/>
    </location>
</feature>
<keyword evidence="5" id="KW-1185">Reference proteome</keyword>
<keyword evidence="1" id="KW-0862">Zinc</keyword>
<feature type="compositionally biased region" description="Low complexity" evidence="2">
    <location>
        <begin position="148"/>
        <end position="160"/>
    </location>
</feature>
<dbReference type="EMBL" id="CAUOFW020005002">
    <property type="protein sequence ID" value="CAK9168078.1"/>
    <property type="molecule type" value="Genomic_DNA"/>
</dbReference>
<feature type="compositionally biased region" description="Polar residues" evidence="2">
    <location>
        <begin position="1"/>
        <end position="10"/>
    </location>
</feature>
<dbReference type="PROSITE" id="PS00028">
    <property type="entry name" value="ZINC_FINGER_C2H2_1"/>
    <property type="match status" value="1"/>
</dbReference>
<keyword evidence="1" id="KW-0863">Zinc-finger</keyword>
<dbReference type="GO" id="GO:0008270">
    <property type="term" value="F:zinc ion binding"/>
    <property type="evidence" value="ECO:0007669"/>
    <property type="project" value="UniProtKB-KW"/>
</dbReference>
<evidence type="ECO:0000313" key="5">
    <source>
        <dbReference type="Proteomes" id="UP001642360"/>
    </source>
</evidence>
<dbReference type="Proteomes" id="UP001642360">
    <property type="component" value="Unassembled WGS sequence"/>
</dbReference>
<evidence type="ECO:0000259" key="3">
    <source>
        <dbReference type="PROSITE" id="PS50157"/>
    </source>
</evidence>
<dbReference type="Pfam" id="PF23228">
    <property type="entry name" value="zf_PCFS4"/>
    <property type="match status" value="1"/>
</dbReference>
<feature type="domain" description="C2H2-type" evidence="3">
    <location>
        <begin position="446"/>
        <end position="473"/>
    </location>
</feature>
<protein>
    <recommendedName>
        <fullName evidence="3">C2H2-type domain-containing protein</fullName>
    </recommendedName>
</protein>
<feature type="compositionally biased region" description="Polar residues" evidence="2">
    <location>
        <begin position="111"/>
        <end position="146"/>
    </location>
</feature>
<name>A0ABC8TFP3_9AQUA</name>
<dbReference type="InterPro" id="IPR057242">
    <property type="entry name" value="PCFS4-like"/>
</dbReference>
<feature type="region of interest" description="Disordered" evidence="2">
    <location>
        <begin position="299"/>
        <end position="318"/>
    </location>
</feature>
<feature type="compositionally biased region" description="Polar residues" evidence="2">
    <location>
        <begin position="194"/>
        <end position="204"/>
    </location>
</feature>
<comment type="caution">
    <text evidence="4">The sequence shown here is derived from an EMBL/GenBank/DDBJ whole genome shotgun (WGS) entry which is preliminary data.</text>
</comment>